<protein>
    <submittedName>
        <fullName evidence="1">Uncharacterized protein</fullName>
    </submittedName>
</protein>
<sequence>MDDGVNDGKVFGIAKNAEIWLKRWTEDDLKLNEGDIFIRMYSAVLDVKDFCRIQDEQQWKEAGQIRLKKVYEGHGAPARQTTRPDLLRLTRRALLAAELLPWLVKG</sequence>
<comment type="caution">
    <text evidence="1">The sequence shown here is derived from an EMBL/GenBank/DDBJ whole genome shotgun (WGS) entry which is preliminary data.</text>
</comment>
<dbReference type="Proteomes" id="UP001203297">
    <property type="component" value="Unassembled WGS sequence"/>
</dbReference>
<evidence type="ECO:0000313" key="2">
    <source>
        <dbReference type="Proteomes" id="UP001203297"/>
    </source>
</evidence>
<organism evidence="1 2">
    <name type="scientific">Multifurca ochricompacta</name>
    <dbReference type="NCBI Taxonomy" id="376703"/>
    <lineage>
        <taxon>Eukaryota</taxon>
        <taxon>Fungi</taxon>
        <taxon>Dikarya</taxon>
        <taxon>Basidiomycota</taxon>
        <taxon>Agaricomycotina</taxon>
        <taxon>Agaricomycetes</taxon>
        <taxon>Russulales</taxon>
        <taxon>Russulaceae</taxon>
        <taxon>Multifurca</taxon>
    </lineage>
</organism>
<keyword evidence="2" id="KW-1185">Reference proteome</keyword>
<proteinExistence type="predicted"/>
<reference evidence="1" key="1">
    <citation type="journal article" date="2022" name="New Phytol.">
        <title>Evolutionary transition to the ectomycorrhizal habit in the genomes of a hyperdiverse lineage of mushroom-forming fungi.</title>
        <authorList>
            <person name="Looney B."/>
            <person name="Miyauchi S."/>
            <person name="Morin E."/>
            <person name="Drula E."/>
            <person name="Courty P.E."/>
            <person name="Kohler A."/>
            <person name="Kuo A."/>
            <person name="LaButti K."/>
            <person name="Pangilinan J."/>
            <person name="Lipzen A."/>
            <person name="Riley R."/>
            <person name="Andreopoulos W."/>
            <person name="He G."/>
            <person name="Johnson J."/>
            <person name="Nolan M."/>
            <person name="Tritt A."/>
            <person name="Barry K.W."/>
            <person name="Grigoriev I.V."/>
            <person name="Nagy L.G."/>
            <person name="Hibbett D."/>
            <person name="Henrissat B."/>
            <person name="Matheny P.B."/>
            <person name="Labbe J."/>
            <person name="Martin F.M."/>
        </authorList>
    </citation>
    <scope>NUCLEOTIDE SEQUENCE</scope>
    <source>
        <strain evidence="1">BPL690</strain>
    </source>
</reference>
<evidence type="ECO:0000313" key="1">
    <source>
        <dbReference type="EMBL" id="KAI0294669.1"/>
    </source>
</evidence>
<dbReference type="AlphaFoldDB" id="A0AAD4LXR1"/>
<accession>A0AAD4LXR1</accession>
<dbReference type="EMBL" id="WTXG01000070">
    <property type="protein sequence ID" value="KAI0294669.1"/>
    <property type="molecule type" value="Genomic_DNA"/>
</dbReference>
<name>A0AAD4LXR1_9AGAM</name>
<gene>
    <name evidence="1" type="ORF">B0F90DRAFT_1670381</name>
</gene>